<evidence type="ECO:0000313" key="3">
    <source>
        <dbReference type="Proteomes" id="UP000011509"/>
    </source>
</evidence>
<dbReference type="STRING" id="1227466.C464_07875"/>
<name>M0EL45_9EURY</name>
<accession>M0EL45</accession>
<proteinExistence type="predicted"/>
<feature type="compositionally biased region" description="Polar residues" evidence="1">
    <location>
        <begin position="40"/>
        <end position="51"/>
    </location>
</feature>
<evidence type="ECO:0000256" key="1">
    <source>
        <dbReference type="SAM" id="MobiDB-lite"/>
    </source>
</evidence>
<feature type="region of interest" description="Disordered" evidence="1">
    <location>
        <begin position="30"/>
        <end position="66"/>
    </location>
</feature>
<organism evidence="2 3">
    <name type="scientific">Halorubrum coriense DSM 10284</name>
    <dbReference type="NCBI Taxonomy" id="1227466"/>
    <lineage>
        <taxon>Archaea</taxon>
        <taxon>Methanobacteriati</taxon>
        <taxon>Methanobacteriota</taxon>
        <taxon>Stenosarchaea group</taxon>
        <taxon>Halobacteria</taxon>
        <taxon>Halobacteriales</taxon>
        <taxon>Haloferacaceae</taxon>
        <taxon>Halorubrum</taxon>
    </lineage>
</organism>
<dbReference type="Proteomes" id="UP000011509">
    <property type="component" value="Unassembled WGS sequence"/>
</dbReference>
<evidence type="ECO:0000313" key="2">
    <source>
        <dbReference type="EMBL" id="ELZ47823.1"/>
    </source>
</evidence>
<protein>
    <submittedName>
        <fullName evidence="2">Uncharacterized protein</fullName>
    </submittedName>
</protein>
<dbReference type="AlphaFoldDB" id="M0EL45"/>
<reference evidence="2 3" key="1">
    <citation type="journal article" date="2014" name="PLoS Genet.">
        <title>Phylogenetically driven sequencing of extremely halophilic archaea reveals strategies for static and dynamic osmo-response.</title>
        <authorList>
            <person name="Becker E.A."/>
            <person name="Seitzer P.M."/>
            <person name="Tritt A."/>
            <person name="Larsen D."/>
            <person name="Krusor M."/>
            <person name="Yao A.I."/>
            <person name="Wu D."/>
            <person name="Madern D."/>
            <person name="Eisen J.A."/>
            <person name="Darling A.E."/>
            <person name="Facciotti M.T."/>
        </authorList>
    </citation>
    <scope>NUCLEOTIDE SEQUENCE [LARGE SCALE GENOMIC DNA]</scope>
    <source>
        <strain evidence="2 3">DSM 10284</strain>
    </source>
</reference>
<keyword evidence="3" id="KW-1185">Reference proteome</keyword>
<sequence>MYTDRSFVERGSTVTVAVSLVTAVPCSERSVRSYVPGESGSVSPATDSTLTPDPVETNSEGDRGVA</sequence>
<gene>
    <name evidence="2" type="ORF">C464_07875</name>
</gene>
<dbReference type="EMBL" id="AOJL01000032">
    <property type="protein sequence ID" value="ELZ47823.1"/>
    <property type="molecule type" value="Genomic_DNA"/>
</dbReference>
<comment type="caution">
    <text evidence="2">The sequence shown here is derived from an EMBL/GenBank/DDBJ whole genome shotgun (WGS) entry which is preliminary data.</text>
</comment>